<dbReference type="PROSITE" id="PS50222">
    <property type="entry name" value="EF_HAND_2"/>
    <property type="match status" value="2"/>
</dbReference>
<protein>
    <recommendedName>
        <fullName evidence="2">EF-hand domain-containing protein</fullName>
    </recommendedName>
</protein>
<dbReference type="SMART" id="SM00054">
    <property type="entry name" value="EFh"/>
    <property type="match status" value="3"/>
</dbReference>
<reference evidence="3 4" key="1">
    <citation type="submission" date="2016-08" db="EMBL/GenBank/DDBJ databases">
        <authorList>
            <person name="Seilhamer J.J."/>
        </authorList>
    </citation>
    <scope>NUCLEOTIDE SEQUENCE [LARGE SCALE GENOMIC DNA]</scope>
    <source>
        <strain evidence="3 4">CFBP4644</strain>
    </source>
</reference>
<accession>A0A2S7D9L6</accession>
<sequence length="132" mass="14023">MKYAIALMLVGAAGAAQAQSDPVQRYVESAFSAMDTNGDRQISRLEFDTFMLKRMQVQRAAFETAFAAADANGDGFIDKREARINEQLSDNFGAIDANGDGKISREELGAALVGALQVEADATAEAVRASGN</sequence>
<dbReference type="Proteomes" id="UP000239865">
    <property type="component" value="Unassembled WGS sequence"/>
</dbReference>
<keyword evidence="1" id="KW-0732">Signal</keyword>
<dbReference type="GO" id="GO:0005509">
    <property type="term" value="F:calcium ion binding"/>
    <property type="evidence" value="ECO:0007669"/>
    <property type="project" value="InterPro"/>
</dbReference>
<dbReference type="InterPro" id="IPR002048">
    <property type="entry name" value="EF_hand_dom"/>
</dbReference>
<feature type="chain" id="PRO_5015497818" description="EF-hand domain-containing protein" evidence="1">
    <location>
        <begin position="19"/>
        <end position="132"/>
    </location>
</feature>
<evidence type="ECO:0000313" key="3">
    <source>
        <dbReference type="EMBL" id="PPU70511.1"/>
    </source>
</evidence>
<dbReference type="SUPFAM" id="SSF47473">
    <property type="entry name" value="EF-hand"/>
    <property type="match status" value="1"/>
</dbReference>
<evidence type="ECO:0000256" key="1">
    <source>
        <dbReference type="SAM" id="SignalP"/>
    </source>
</evidence>
<dbReference type="Pfam" id="PF13202">
    <property type="entry name" value="EF-hand_5"/>
    <property type="match status" value="3"/>
</dbReference>
<dbReference type="EMBL" id="MDEH01000022">
    <property type="protein sequence ID" value="PPU70511.1"/>
    <property type="molecule type" value="Genomic_DNA"/>
</dbReference>
<name>A0A2S7D9L6_9XANT</name>
<evidence type="ECO:0000313" key="4">
    <source>
        <dbReference type="Proteomes" id="UP000239865"/>
    </source>
</evidence>
<dbReference type="AlphaFoldDB" id="A0A2S7D9L6"/>
<organism evidence="3 4">
    <name type="scientific">Xanthomonas melonis</name>
    <dbReference type="NCBI Taxonomy" id="56456"/>
    <lineage>
        <taxon>Bacteria</taxon>
        <taxon>Pseudomonadati</taxon>
        <taxon>Pseudomonadota</taxon>
        <taxon>Gammaproteobacteria</taxon>
        <taxon>Lysobacterales</taxon>
        <taxon>Lysobacteraceae</taxon>
        <taxon>Xanthomonas</taxon>
    </lineage>
</organism>
<feature type="domain" description="EF-hand" evidence="2">
    <location>
        <begin position="22"/>
        <end position="57"/>
    </location>
</feature>
<dbReference type="OrthoDB" id="7356823at2"/>
<dbReference type="Gene3D" id="1.10.238.10">
    <property type="entry name" value="EF-hand"/>
    <property type="match status" value="2"/>
</dbReference>
<proteinExistence type="predicted"/>
<comment type="caution">
    <text evidence="3">The sequence shown here is derived from an EMBL/GenBank/DDBJ whole genome shotgun (WGS) entry which is preliminary data.</text>
</comment>
<evidence type="ECO:0000259" key="2">
    <source>
        <dbReference type="PROSITE" id="PS50222"/>
    </source>
</evidence>
<dbReference type="InterPro" id="IPR011992">
    <property type="entry name" value="EF-hand-dom_pair"/>
</dbReference>
<feature type="domain" description="EF-hand" evidence="2">
    <location>
        <begin position="83"/>
        <end position="118"/>
    </location>
</feature>
<dbReference type="InterPro" id="IPR018247">
    <property type="entry name" value="EF_Hand_1_Ca_BS"/>
</dbReference>
<feature type="signal peptide" evidence="1">
    <location>
        <begin position="1"/>
        <end position="18"/>
    </location>
</feature>
<gene>
    <name evidence="3" type="ORF">XmelCFBP4644_20115</name>
</gene>
<dbReference type="PROSITE" id="PS00018">
    <property type="entry name" value="EF_HAND_1"/>
    <property type="match status" value="2"/>
</dbReference>
<dbReference type="RefSeq" id="WP_104588966.1">
    <property type="nucleotide sequence ID" value="NZ_JAJGQH010000029.1"/>
</dbReference>